<dbReference type="AlphaFoldDB" id="A0A803MJM6"/>
<evidence type="ECO:0000313" key="6">
    <source>
        <dbReference type="Proteomes" id="UP000596660"/>
    </source>
</evidence>
<dbReference type="PANTHER" id="PTHR33644:SF5">
    <property type="entry name" value="U-BOX DOMAIN-CONTAINING PROTEIN 62"/>
    <property type="match status" value="1"/>
</dbReference>
<dbReference type="OMA" id="ACYTCSH"/>
<comment type="pathway">
    <text evidence="1">Protein modification; protein ubiquitination.</text>
</comment>
<name>A0A803MJM6_CHEQI</name>
<dbReference type="InterPro" id="IPR003613">
    <property type="entry name" value="Ubox_domain"/>
</dbReference>
<dbReference type="UniPathway" id="UPA00143"/>
<evidence type="ECO:0000256" key="2">
    <source>
        <dbReference type="ARBA" id="ARBA00022679"/>
    </source>
</evidence>
<dbReference type="PANTHER" id="PTHR33644">
    <property type="entry name" value="U-BOX DOMAIN-CONTAINING PROTEIN 62-RELATED"/>
    <property type="match status" value="1"/>
</dbReference>
<accession>A0A803MJM6</accession>
<reference evidence="5" key="1">
    <citation type="journal article" date="2017" name="Nature">
        <title>The genome of Chenopodium quinoa.</title>
        <authorList>
            <person name="Jarvis D.E."/>
            <person name="Ho Y.S."/>
            <person name="Lightfoot D.J."/>
            <person name="Schmoeckel S.M."/>
            <person name="Li B."/>
            <person name="Borm T.J.A."/>
            <person name="Ohyanagi H."/>
            <person name="Mineta K."/>
            <person name="Michell C.T."/>
            <person name="Saber N."/>
            <person name="Kharbatia N.M."/>
            <person name="Rupper R.R."/>
            <person name="Sharp A.R."/>
            <person name="Dally N."/>
            <person name="Boughton B.A."/>
            <person name="Woo Y.H."/>
            <person name="Gao G."/>
            <person name="Schijlen E.G.W.M."/>
            <person name="Guo X."/>
            <person name="Momin A.A."/>
            <person name="Negrao S."/>
            <person name="Al-Babili S."/>
            <person name="Gehring C."/>
            <person name="Roessner U."/>
            <person name="Jung C."/>
            <person name="Murphy K."/>
            <person name="Arold S.T."/>
            <person name="Gojobori T."/>
            <person name="van der Linden C.G."/>
            <person name="van Loo E.N."/>
            <person name="Jellen E.N."/>
            <person name="Maughan P.J."/>
            <person name="Tester M."/>
        </authorList>
    </citation>
    <scope>NUCLEOTIDE SEQUENCE [LARGE SCALE GENOMIC DNA]</scope>
    <source>
        <strain evidence="5">cv. PI 614886</strain>
    </source>
</reference>
<dbReference type="EnsemblPlants" id="AUR62030609-RA">
    <property type="protein sequence ID" value="AUR62030609-RA:cds"/>
    <property type="gene ID" value="AUR62030609"/>
</dbReference>
<protein>
    <recommendedName>
        <fullName evidence="4">U-box domain-containing protein</fullName>
    </recommendedName>
</protein>
<dbReference type="GO" id="GO:0004842">
    <property type="term" value="F:ubiquitin-protein transferase activity"/>
    <property type="evidence" value="ECO:0007669"/>
    <property type="project" value="InterPro"/>
</dbReference>
<evidence type="ECO:0000259" key="4">
    <source>
        <dbReference type="PROSITE" id="PS51698"/>
    </source>
</evidence>
<dbReference type="InterPro" id="IPR057649">
    <property type="entry name" value="PUB62-63_C"/>
</dbReference>
<dbReference type="Gene3D" id="3.30.40.10">
    <property type="entry name" value="Zinc/RING finger domain, C3HC4 (zinc finger)"/>
    <property type="match status" value="1"/>
</dbReference>
<reference evidence="5" key="2">
    <citation type="submission" date="2021-03" db="UniProtKB">
        <authorList>
            <consortium name="EnsemblPlants"/>
        </authorList>
    </citation>
    <scope>IDENTIFICATION</scope>
</reference>
<organism evidence="5 6">
    <name type="scientific">Chenopodium quinoa</name>
    <name type="common">Quinoa</name>
    <dbReference type="NCBI Taxonomy" id="63459"/>
    <lineage>
        <taxon>Eukaryota</taxon>
        <taxon>Viridiplantae</taxon>
        <taxon>Streptophyta</taxon>
        <taxon>Embryophyta</taxon>
        <taxon>Tracheophyta</taxon>
        <taxon>Spermatophyta</taxon>
        <taxon>Magnoliopsida</taxon>
        <taxon>eudicotyledons</taxon>
        <taxon>Gunneridae</taxon>
        <taxon>Pentapetalae</taxon>
        <taxon>Caryophyllales</taxon>
        <taxon>Chenopodiaceae</taxon>
        <taxon>Chenopodioideae</taxon>
        <taxon>Atripliceae</taxon>
        <taxon>Chenopodium</taxon>
    </lineage>
</organism>
<dbReference type="Pfam" id="PF04564">
    <property type="entry name" value="U-box"/>
    <property type="match status" value="1"/>
</dbReference>
<dbReference type="InterPro" id="IPR013083">
    <property type="entry name" value="Znf_RING/FYVE/PHD"/>
</dbReference>
<proteinExistence type="predicted"/>
<dbReference type="GO" id="GO:0016567">
    <property type="term" value="P:protein ubiquitination"/>
    <property type="evidence" value="ECO:0007669"/>
    <property type="project" value="UniProtKB-UniPathway"/>
</dbReference>
<keyword evidence="6" id="KW-1185">Reference proteome</keyword>
<feature type="region of interest" description="Disordered" evidence="3">
    <location>
        <begin position="271"/>
        <end position="290"/>
    </location>
</feature>
<dbReference type="Proteomes" id="UP000596660">
    <property type="component" value="Unplaced"/>
</dbReference>
<evidence type="ECO:0000256" key="1">
    <source>
        <dbReference type="ARBA" id="ARBA00004906"/>
    </source>
</evidence>
<evidence type="ECO:0000313" key="5">
    <source>
        <dbReference type="EnsemblPlants" id="AUR62030609-RA:cds"/>
    </source>
</evidence>
<feature type="region of interest" description="Disordered" evidence="3">
    <location>
        <begin position="73"/>
        <end position="105"/>
    </location>
</feature>
<dbReference type="Pfam" id="PF23112">
    <property type="entry name" value="PUB62-63_C"/>
    <property type="match status" value="1"/>
</dbReference>
<sequence length="377" mass="41319">MAASENMGLVPTQRMEDNLNSQLLFQNNSNPLRFGRGPVNPGSKPGYMDNKLFNMDHRERGYFSPELRRGGDGVGVYEEGTASPRRGGSRDWNGGGPASTPSSSTRQIMIKDGGILQPGGNANRVSTSENDQQGRVGNYQKMVTVAEHDGGDVYYMQLLQGTEGCSQGQKDIAGDNGCGFNGRKDIAITSDPGESLRAIFSDPITGALMDDAMILPCGHSFGGGGIQQVIKMKACYTCSNPVTEESVAKNLSLRTAVQAFRREEDLQMYKASKRRRERLEQDKGNYGDSSFLDSPRGRGVQFPFVVTDRVIIKGNKRTPQRFVGREAIVTTQCLNGWYVVKTLDNAESVKLQYRSLEKVPDNPSSKPIAEKATPNWL</sequence>
<feature type="domain" description="U-box" evidence="4">
    <location>
        <begin position="195"/>
        <end position="267"/>
    </location>
</feature>
<dbReference type="PROSITE" id="PS51698">
    <property type="entry name" value="U_BOX"/>
    <property type="match status" value="1"/>
</dbReference>
<evidence type="ECO:0000256" key="3">
    <source>
        <dbReference type="SAM" id="MobiDB-lite"/>
    </source>
</evidence>
<dbReference type="Gramene" id="AUR62030609-RA">
    <property type="protein sequence ID" value="AUR62030609-RA:cds"/>
    <property type="gene ID" value="AUR62030609"/>
</dbReference>
<dbReference type="SUPFAM" id="SSF57850">
    <property type="entry name" value="RING/U-box"/>
    <property type="match status" value="1"/>
</dbReference>
<feature type="region of interest" description="Disordered" evidence="3">
    <location>
        <begin position="357"/>
        <end position="377"/>
    </location>
</feature>
<keyword evidence="2" id="KW-0808">Transferase</keyword>